<dbReference type="EMBL" id="CP034235">
    <property type="protein sequence ID" value="QGQ99434.1"/>
    <property type="molecule type" value="Genomic_DNA"/>
</dbReference>
<keyword evidence="2" id="KW-1185">Reference proteome</keyword>
<accession>A0A6B8RUJ4</accession>
<organism evidence="1 2">
    <name type="scientific">Paenibacillus psychroresistens</name>
    <dbReference type="NCBI Taxonomy" id="1778678"/>
    <lineage>
        <taxon>Bacteria</taxon>
        <taxon>Bacillati</taxon>
        <taxon>Bacillota</taxon>
        <taxon>Bacilli</taxon>
        <taxon>Bacillales</taxon>
        <taxon>Paenibacillaceae</taxon>
        <taxon>Paenibacillus</taxon>
    </lineage>
</organism>
<dbReference type="SUPFAM" id="SSF53254">
    <property type="entry name" value="Phosphoglycerate mutase-like"/>
    <property type="match status" value="1"/>
</dbReference>
<dbReference type="OrthoDB" id="2185101at2"/>
<name>A0A6B8RUJ4_9BACL</name>
<dbReference type="AlphaFoldDB" id="A0A6B8RUJ4"/>
<evidence type="ECO:0000313" key="1">
    <source>
        <dbReference type="EMBL" id="QGQ99434.1"/>
    </source>
</evidence>
<dbReference type="Proteomes" id="UP000426246">
    <property type="component" value="Chromosome"/>
</dbReference>
<protein>
    <submittedName>
        <fullName evidence="1">Histidine phosphatase family protein</fullName>
    </submittedName>
</protein>
<dbReference type="KEGG" id="ppsc:EHS13_33525"/>
<dbReference type="InterPro" id="IPR013078">
    <property type="entry name" value="His_Pase_superF_clade-1"/>
</dbReference>
<dbReference type="InterPro" id="IPR029033">
    <property type="entry name" value="His_PPase_superfam"/>
</dbReference>
<dbReference type="Pfam" id="PF00300">
    <property type="entry name" value="His_Phos_1"/>
    <property type="match status" value="1"/>
</dbReference>
<dbReference type="CDD" id="cd07067">
    <property type="entry name" value="HP_PGM_like"/>
    <property type="match status" value="1"/>
</dbReference>
<dbReference type="RefSeq" id="WP_155704598.1">
    <property type="nucleotide sequence ID" value="NZ_CP034235.1"/>
</dbReference>
<sequence>MSTYIYFVRHAVSPYVFGNERARGLSEAGKMAALQVAEVLADEEINLIVSSSYSRAIETVKPLADQLNMPIIEFEELRERPIKGLNYQLTEPELLAGIEQSFIDIDYCLEGGETTREAQHRAVPILEKLLTDYAGQKIAIGTHGNILTILLKYYDTSYGYAFWQQTSQPDIYRLAFEDKQLTEVKRIWKP</sequence>
<reference evidence="2" key="1">
    <citation type="submission" date="2018-11" db="EMBL/GenBank/DDBJ databases">
        <title>Complete genome sequence of Paenibacillus sp. ML311-T8.</title>
        <authorList>
            <person name="Nam Y.-D."/>
            <person name="Kang J."/>
            <person name="Chung W.-H."/>
            <person name="Park Y.S."/>
        </authorList>
    </citation>
    <scope>NUCLEOTIDE SEQUENCE [LARGE SCALE GENOMIC DNA]</scope>
    <source>
        <strain evidence="2">ML311-T8</strain>
    </source>
</reference>
<evidence type="ECO:0000313" key="2">
    <source>
        <dbReference type="Proteomes" id="UP000426246"/>
    </source>
</evidence>
<dbReference type="Gene3D" id="3.40.50.1240">
    <property type="entry name" value="Phosphoglycerate mutase-like"/>
    <property type="match status" value="1"/>
</dbReference>
<proteinExistence type="predicted"/>
<gene>
    <name evidence="1" type="ORF">EHS13_33525</name>
</gene>